<dbReference type="SUPFAM" id="SSF51735">
    <property type="entry name" value="NAD(P)-binding Rossmann-fold domains"/>
    <property type="match status" value="1"/>
</dbReference>
<name>A0A167R7H9_CALVF</name>
<dbReference type="GO" id="GO:0005634">
    <property type="term" value="C:nucleus"/>
    <property type="evidence" value="ECO:0007669"/>
    <property type="project" value="TreeGrafter"/>
</dbReference>
<dbReference type="EMBL" id="KV417269">
    <property type="protein sequence ID" value="KZP00639.1"/>
    <property type="molecule type" value="Genomic_DNA"/>
</dbReference>
<accession>A0A167R7H9</accession>
<dbReference type="Gene3D" id="3.40.50.720">
    <property type="entry name" value="NAD(P)-binding Rossmann-like Domain"/>
    <property type="match status" value="1"/>
</dbReference>
<gene>
    <name evidence="4" type="ORF">CALVIDRAFT_552852</name>
</gene>
<dbReference type="Proteomes" id="UP000076738">
    <property type="component" value="Unassembled WGS sequence"/>
</dbReference>
<evidence type="ECO:0000256" key="2">
    <source>
        <dbReference type="ARBA" id="ARBA00022857"/>
    </source>
</evidence>
<organism evidence="4 5">
    <name type="scientific">Calocera viscosa (strain TUFC12733)</name>
    <dbReference type="NCBI Taxonomy" id="1330018"/>
    <lineage>
        <taxon>Eukaryota</taxon>
        <taxon>Fungi</taxon>
        <taxon>Dikarya</taxon>
        <taxon>Basidiomycota</taxon>
        <taxon>Agaricomycotina</taxon>
        <taxon>Dacrymycetes</taxon>
        <taxon>Dacrymycetales</taxon>
        <taxon>Dacrymycetaceae</taxon>
        <taxon>Calocera</taxon>
    </lineage>
</organism>
<dbReference type="AlphaFoldDB" id="A0A167R7H9"/>
<dbReference type="OrthoDB" id="300709at2759"/>
<protein>
    <submittedName>
        <fullName evidence="4">NAD(P)-binding protein</fullName>
    </submittedName>
</protein>
<keyword evidence="5" id="KW-1185">Reference proteome</keyword>
<feature type="domain" description="NmrA-like" evidence="3">
    <location>
        <begin position="6"/>
        <end position="268"/>
    </location>
</feature>
<dbReference type="Pfam" id="PF05368">
    <property type="entry name" value="NmrA"/>
    <property type="match status" value="1"/>
</dbReference>
<evidence type="ECO:0000259" key="3">
    <source>
        <dbReference type="Pfam" id="PF05368"/>
    </source>
</evidence>
<sequence length="358" mass="39882">MSILPKVVVVGGTGAQGVPAVKALSETGKYEVVVLTPLSETGKYEVVVLTRKASSEQAQALAALPRVTLLEGTYTNEADVWALFKGAYGAFVNTDGFVIGEKAEVFWGMRMFEIAVAQGVKHYVWGGVYYATKLGGFDPKYRCGHMDSKGRVTEWLLAQKLKNVTVSVFTTFAYADMLWDGQFSPVKSEDGSFTFFSSIGDGVLPVIALDDIGTYVSWMFANKERASNLDLIVVTDILPYPDIVSAFEKVTGKKAVWKDLSYDEFAKIRGMTDDRPAAWAHVPGEYHDPSGMTIKANFHGWWNVLRDSLMTWEKIDVKLLDEINPGRIRSLEEWMRRVGYNGERKVILKDMADVIARR</sequence>
<evidence type="ECO:0000313" key="4">
    <source>
        <dbReference type="EMBL" id="KZP00639.1"/>
    </source>
</evidence>
<evidence type="ECO:0000313" key="5">
    <source>
        <dbReference type="Proteomes" id="UP000076738"/>
    </source>
</evidence>
<dbReference type="STRING" id="1330018.A0A167R7H9"/>
<evidence type="ECO:0000256" key="1">
    <source>
        <dbReference type="ARBA" id="ARBA00006328"/>
    </source>
</evidence>
<dbReference type="PANTHER" id="PTHR42748:SF14">
    <property type="entry name" value="SNOAL-LIKE DOMAIN-CONTAINING PROTEIN"/>
    <property type="match status" value="1"/>
</dbReference>
<comment type="similarity">
    <text evidence="1">Belongs to the NmrA-type oxidoreductase family.</text>
</comment>
<dbReference type="InterPro" id="IPR051164">
    <property type="entry name" value="NmrA-like_oxidored"/>
</dbReference>
<dbReference type="Gene3D" id="3.90.25.10">
    <property type="entry name" value="UDP-galactose 4-epimerase, domain 1"/>
    <property type="match status" value="1"/>
</dbReference>
<dbReference type="InterPro" id="IPR036291">
    <property type="entry name" value="NAD(P)-bd_dom_sf"/>
</dbReference>
<dbReference type="PANTHER" id="PTHR42748">
    <property type="entry name" value="NITROGEN METABOLITE REPRESSION PROTEIN NMRA FAMILY MEMBER"/>
    <property type="match status" value="1"/>
</dbReference>
<proteinExistence type="inferred from homology"/>
<reference evidence="4 5" key="1">
    <citation type="journal article" date="2016" name="Mol. Biol. Evol.">
        <title>Comparative Genomics of Early-Diverging Mushroom-Forming Fungi Provides Insights into the Origins of Lignocellulose Decay Capabilities.</title>
        <authorList>
            <person name="Nagy L.G."/>
            <person name="Riley R."/>
            <person name="Tritt A."/>
            <person name="Adam C."/>
            <person name="Daum C."/>
            <person name="Floudas D."/>
            <person name="Sun H."/>
            <person name="Yadav J.S."/>
            <person name="Pangilinan J."/>
            <person name="Larsson K.H."/>
            <person name="Matsuura K."/>
            <person name="Barry K."/>
            <person name="Labutti K."/>
            <person name="Kuo R."/>
            <person name="Ohm R.A."/>
            <person name="Bhattacharya S.S."/>
            <person name="Shirouzu T."/>
            <person name="Yoshinaga Y."/>
            <person name="Martin F.M."/>
            <person name="Grigoriev I.V."/>
            <person name="Hibbett D.S."/>
        </authorList>
    </citation>
    <scope>NUCLEOTIDE SEQUENCE [LARGE SCALE GENOMIC DNA]</scope>
    <source>
        <strain evidence="4 5">TUFC12733</strain>
    </source>
</reference>
<dbReference type="InterPro" id="IPR008030">
    <property type="entry name" value="NmrA-like"/>
</dbReference>
<keyword evidence="2" id="KW-0521">NADP</keyword>